<dbReference type="InterPro" id="IPR013783">
    <property type="entry name" value="Ig-like_fold"/>
</dbReference>
<dbReference type="PANTHER" id="PTHR43739:SF5">
    <property type="entry name" value="EXO-ALPHA-SIALIDASE"/>
    <property type="match status" value="1"/>
</dbReference>
<dbReference type="OrthoDB" id="9757809at2"/>
<name>A0A4Z0PTJ5_9BACT</name>
<dbReference type="InterPro" id="IPR015943">
    <property type="entry name" value="WD40/YVTN_repeat-like_dom_sf"/>
</dbReference>
<feature type="region of interest" description="Disordered" evidence="1">
    <location>
        <begin position="36"/>
        <end position="82"/>
    </location>
</feature>
<reference evidence="2 3" key="1">
    <citation type="submission" date="2019-04" db="EMBL/GenBank/DDBJ databases">
        <authorList>
            <person name="Feng G."/>
            <person name="Zhang J."/>
            <person name="Zhu H."/>
        </authorList>
    </citation>
    <scope>NUCLEOTIDE SEQUENCE [LARGE SCALE GENOMIC DNA]</scope>
    <source>
        <strain evidence="2 3">JCM 31653</strain>
    </source>
</reference>
<proteinExistence type="predicted"/>
<evidence type="ECO:0000313" key="2">
    <source>
        <dbReference type="EMBL" id="TGE20584.1"/>
    </source>
</evidence>
<dbReference type="Gene3D" id="2.60.40.10">
    <property type="entry name" value="Immunoglobulins"/>
    <property type="match status" value="1"/>
</dbReference>
<dbReference type="RefSeq" id="WP_135465384.1">
    <property type="nucleotide sequence ID" value="NZ_SRLC01000003.1"/>
</dbReference>
<dbReference type="AlphaFoldDB" id="A0A4Z0PTJ5"/>
<dbReference type="CDD" id="cd15482">
    <property type="entry name" value="Sialidase_non-viral"/>
    <property type="match status" value="1"/>
</dbReference>
<dbReference type="InterPro" id="IPR052025">
    <property type="entry name" value="Xyloglucanase_GH74"/>
</dbReference>
<dbReference type="Proteomes" id="UP000297549">
    <property type="component" value="Unassembled WGS sequence"/>
</dbReference>
<dbReference type="Gene3D" id="2.130.10.10">
    <property type="entry name" value="YVTN repeat-like/Quinoprotein amine dehydrogenase"/>
    <property type="match status" value="2"/>
</dbReference>
<comment type="caution">
    <text evidence="2">The sequence shown here is derived from an EMBL/GenBank/DDBJ whole genome shotgun (WGS) entry which is preliminary data.</text>
</comment>
<evidence type="ECO:0000256" key="1">
    <source>
        <dbReference type="SAM" id="MobiDB-lite"/>
    </source>
</evidence>
<organism evidence="2 3">
    <name type="scientific">Hymenobacter aquaticus</name>
    <dbReference type="NCBI Taxonomy" id="1867101"/>
    <lineage>
        <taxon>Bacteria</taxon>
        <taxon>Pseudomonadati</taxon>
        <taxon>Bacteroidota</taxon>
        <taxon>Cytophagia</taxon>
        <taxon>Cytophagales</taxon>
        <taxon>Hymenobacteraceae</taxon>
        <taxon>Hymenobacter</taxon>
    </lineage>
</organism>
<dbReference type="GO" id="GO:0010411">
    <property type="term" value="P:xyloglucan metabolic process"/>
    <property type="evidence" value="ECO:0007669"/>
    <property type="project" value="TreeGrafter"/>
</dbReference>
<sequence>MKTALRAVSGIQWVCASLLTIGVAAGSFSLQQLSAPHRPAPHGLNSAAEEEEEEEEEKRRDRPDLALAQDAAFTRDPATGTVPRERLLVAHEQIEQMLDERASRRAIGGSLSAANWTEKGPSNIGGRVRSILIDPADASGNTVWAASVGGGLWKSTNAMATTPTWTRVNDLFGNLAITTLAVDPGNSDIMYFGTGEGFGNADAIRGLGIWKSTDHGVTWAQLASTSNSSFYYVNKIVVDGAGRIYAANTNGGLRRSTDGGATWTAVLFTTTSVGDVDINPSTGAVYAASGPGTTGQGIFRSPSGDAGTFTNLNTLPGNGLPPSGTTTRVEVALAPSAPDQMYAMFCSGGGGTPAITRNTLYGIYRSADGGNTWQALPKPNDADTGIPDADFTRTQAWYDLEIAVSPTDPGTVFVGGVDIFKTSNGTTATAANVTWRQVTHWYGGFGFQNIHADQHAITFLPGSGAIAFFGNDGGVARTANASAITPTLTHINSGLNVTQFYSVAAHPTDYSYFLAGAQDNGTQQFRSTSGTTTRDINGGDGAFCFIDEDQPQYQFATYVFSNIYRTSTGGAETQFPETVFESNTGSFINPMEYDSKANVLYFSYGSTTLGRIIRATGPIGNATTGPAQSTITLPSGSGTVTHVAVSPNVDNRVYVGTNTGRVIRIDNANGTATATTIYNYGSSVSISGVAVERSAVTPDPDQHILVTIANYGATSVQQTTNGGTSWASAEGNLPDMPVRWVIFDPTGGKRAMVATELGVWSTDDLTAASVVWQVSNTNLANVRVDMLRVRKADRMVVAATHGRGVFTSNVFIVNPLPVELTSFTGQPTEAGVALRWQTASEHGSRSFEVERAAEGQAFQVVGSKPAAGTSSTARTYNFLDETVGTGKYAYRLHQLDQDGSASYSPVVTVTMTASATPLLTSAFPNPFSDQLTLQLREPVRGDIVTTLTNVQGSVVYRARQQSVGRQVPLAMPATLAAGSYLLTVQAEGQKATRRVVRR</sequence>
<dbReference type="PANTHER" id="PTHR43739">
    <property type="entry name" value="XYLOGLUCANASE (EUROFUNG)"/>
    <property type="match status" value="1"/>
</dbReference>
<protein>
    <submittedName>
        <fullName evidence="2">T9SS type A sorting domain-containing protein</fullName>
    </submittedName>
</protein>
<dbReference type="EMBL" id="SRLC01000003">
    <property type="protein sequence ID" value="TGE20584.1"/>
    <property type="molecule type" value="Genomic_DNA"/>
</dbReference>
<evidence type="ECO:0000313" key="3">
    <source>
        <dbReference type="Proteomes" id="UP000297549"/>
    </source>
</evidence>
<dbReference type="NCBIfam" id="TIGR04183">
    <property type="entry name" value="Por_Secre_tail"/>
    <property type="match status" value="1"/>
</dbReference>
<gene>
    <name evidence="2" type="ORF">E5K00_21555</name>
</gene>
<keyword evidence="3" id="KW-1185">Reference proteome</keyword>
<dbReference type="SUPFAM" id="SSF110296">
    <property type="entry name" value="Oligoxyloglucan reducing end-specific cellobiohydrolase"/>
    <property type="match status" value="2"/>
</dbReference>
<dbReference type="InterPro" id="IPR026444">
    <property type="entry name" value="Secre_tail"/>
</dbReference>
<accession>A0A4Z0PTJ5</accession>